<reference evidence="1" key="1">
    <citation type="submission" date="2015-11" db="EMBL/GenBank/DDBJ databases">
        <title>De novo transcriptome assembly of four potential Pierce s Disease insect vectors from Arizona vineyards.</title>
        <authorList>
            <person name="Tassone E.E."/>
        </authorList>
    </citation>
    <scope>NUCLEOTIDE SEQUENCE</scope>
</reference>
<dbReference type="AlphaFoldDB" id="A0A1B6LKK2"/>
<accession>A0A1B6LKK2</accession>
<evidence type="ECO:0000313" key="1">
    <source>
        <dbReference type="EMBL" id="JAT24149.1"/>
    </source>
</evidence>
<name>A0A1B6LKK2_9HEMI</name>
<protein>
    <submittedName>
        <fullName evidence="1">Uncharacterized protein</fullName>
    </submittedName>
</protein>
<feature type="non-terminal residue" evidence="1">
    <location>
        <position position="1"/>
    </location>
</feature>
<sequence length="190" mass="21888">YKLTRRRQNRRGINDPEAEELRKLFISAQERFIISGSQADKIDASQKKKDYDLKLKQIRQEANEDFISNATDKSKAIWSIINSERASRQEDKNIEWELEIMGTTTQDINKVADHFNDFFVNIADATIRNANPNNTLMSVTRTITDHKPNLILSIFQPTNTEEVVKTIQALKPKLSAGFDDISFKILKICE</sequence>
<dbReference type="EMBL" id="GEBQ01015828">
    <property type="protein sequence ID" value="JAT24149.1"/>
    <property type="molecule type" value="Transcribed_RNA"/>
</dbReference>
<organism evidence="1">
    <name type="scientific">Graphocephala atropunctata</name>
    <dbReference type="NCBI Taxonomy" id="36148"/>
    <lineage>
        <taxon>Eukaryota</taxon>
        <taxon>Metazoa</taxon>
        <taxon>Ecdysozoa</taxon>
        <taxon>Arthropoda</taxon>
        <taxon>Hexapoda</taxon>
        <taxon>Insecta</taxon>
        <taxon>Pterygota</taxon>
        <taxon>Neoptera</taxon>
        <taxon>Paraneoptera</taxon>
        <taxon>Hemiptera</taxon>
        <taxon>Auchenorrhyncha</taxon>
        <taxon>Membracoidea</taxon>
        <taxon>Cicadellidae</taxon>
        <taxon>Cicadellinae</taxon>
        <taxon>Cicadellini</taxon>
        <taxon>Graphocephala</taxon>
    </lineage>
</organism>
<proteinExistence type="predicted"/>
<gene>
    <name evidence="1" type="ORF">g.2398</name>
</gene>
<feature type="non-terminal residue" evidence="1">
    <location>
        <position position="190"/>
    </location>
</feature>